<sequence>MWKLSTFGKITFWIGCIFAVPGIFGLFHNFLLARDISTSINYVFIGVMLISASFLYEKKNKKPPAPSARGKQR</sequence>
<dbReference type="GeneID" id="94899440"/>
<protein>
    <submittedName>
        <fullName evidence="1">Ribose/xylose/arabinose/galactoside ABC-type transport system permease subunit</fullName>
    </submittedName>
</protein>
<dbReference type="RefSeq" id="WP_062752880.1">
    <property type="nucleotide sequence ID" value="NZ_BDAQ01000001.1"/>
</dbReference>
<accession>A0A6G9J7R3</accession>
<proteinExistence type="predicted"/>
<gene>
    <name evidence="1" type="ORF">HNR78_000270</name>
</gene>
<dbReference type="AlphaFoldDB" id="A0A6G9J7R3"/>
<reference evidence="1 2" key="1">
    <citation type="submission" date="2020-08" db="EMBL/GenBank/DDBJ databases">
        <title>Genomic Encyclopedia of Type Strains, Phase IV (KMG-IV): sequencing the most valuable type-strain genomes for metagenomic binning, comparative biology and taxonomic classification.</title>
        <authorList>
            <person name="Goeker M."/>
        </authorList>
    </citation>
    <scope>NUCLEOTIDE SEQUENCE [LARGE SCALE GENOMIC DNA]</scope>
    <source>
        <strain evidence="1 2">DSM 14590</strain>
    </source>
</reference>
<keyword evidence="2" id="KW-1185">Reference proteome</keyword>
<organism evidence="1 2">
    <name type="scientific">Parageobacillus toebii NBRC 107807</name>
    <dbReference type="NCBI Taxonomy" id="1223503"/>
    <lineage>
        <taxon>Bacteria</taxon>
        <taxon>Bacillati</taxon>
        <taxon>Bacillota</taxon>
        <taxon>Bacilli</taxon>
        <taxon>Bacillales</taxon>
        <taxon>Anoxybacillaceae</taxon>
        <taxon>Parageobacillus</taxon>
    </lineage>
</organism>
<dbReference type="Proteomes" id="UP000613002">
    <property type="component" value="Unassembled WGS sequence"/>
</dbReference>
<evidence type="ECO:0000313" key="1">
    <source>
        <dbReference type="EMBL" id="MBB3867396.1"/>
    </source>
</evidence>
<dbReference type="EMBL" id="JACICZ010000001">
    <property type="protein sequence ID" value="MBB3867396.1"/>
    <property type="molecule type" value="Genomic_DNA"/>
</dbReference>
<evidence type="ECO:0000313" key="2">
    <source>
        <dbReference type="Proteomes" id="UP000613002"/>
    </source>
</evidence>
<name>A0A6G9J7R3_9BACL</name>
<comment type="caution">
    <text evidence="1">The sequence shown here is derived from an EMBL/GenBank/DDBJ whole genome shotgun (WGS) entry which is preliminary data.</text>
</comment>